<dbReference type="GO" id="GO:0016539">
    <property type="term" value="P:intein-mediated protein splicing"/>
    <property type="evidence" value="ECO:0007669"/>
    <property type="project" value="InterPro"/>
</dbReference>
<reference evidence="2 3" key="1">
    <citation type="journal article" date="2015" name="Nature">
        <title>rRNA introns, odd ribosomes, and small enigmatic genomes across a large radiation of phyla.</title>
        <authorList>
            <person name="Brown C.T."/>
            <person name="Hug L.A."/>
            <person name="Thomas B.C."/>
            <person name="Sharon I."/>
            <person name="Castelle C.J."/>
            <person name="Singh A."/>
            <person name="Wilkins M.J."/>
            <person name="Williams K.H."/>
            <person name="Banfield J.F."/>
        </authorList>
    </citation>
    <scope>NUCLEOTIDE SEQUENCE [LARGE SCALE GENOMIC DNA]</scope>
</reference>
<dbReference type="Gene3D" id="3.10.28.10">
    <property type="entry name" value="Homing endonucleases"/>
    <property type="match status" value="1"/>
</dbReference>
<dbReference type="InterPro" id="IPR004860">
    <property type="entry name" value="LAGLIDADG_dom"/>
</dbReference>
<dbReference type="EMBL" id="LCDF01000040">
    <property type="protein sequence ID" value="KKS45779.1"/>
    <property type="molecule type" value="Genomic_DNA"/>
</dbReference>
<organism evidence="2 3">
    <name type="scientific">Candidatus Giovannonibacteria bacterium GW2011_GWF2_42_19</name>
    <dbReference type="NCBI Taxonomy" id="1618659"/>
    <lineage>
        <taxon>Bacteria</taxon>
        <taxon>Candidatus Giovannoniibacteriota</taxon>
    </lineage>
</organism>
<dbReference type="STRING" id="1618659.UV11_C0040G0007"/>
<dbReference type="GO" id="GO:0004519">
    <property type="term" value="F:endonuclease activity"/>
    <property type="evidence" value="ECO:0007669"/>
    <property type="project" value="InterPro"/>
</dbReference>
<dbReference type="InterPro" id="IPR006142">
    <property type="entry name" value="INTEIN"/>
</dbReference>
<feature type="domain" description="DOD-type homing endonuclease" evidence="1">
    <location>
        <begin position="146"/>
        <end position="294"/>
    </location>
</feature>
<evidence type="ECO:0000259" key="1">
    <source>
        <dbReference type="PROSITE" id="PS50819"/>
    </source>
</evidence>
<dbReference type="AlphaFoldDB" id="A0A0G0ZAV5"/>
<comment type="caution">
    <text evidence="2">The sequence shown here is derived from an EMBL/GenBank/DDBJ whole genome shotgun (WGS) entry which is preliminary data.</text>
</comment>
<evidence type="ECO:0000313" key="3">
    <source>
        <dbReference type="Proteomes" id="UP000034036"/>
    </source>
</evidence>
<sequence length="334" mass="38681">MPISLKCDRAVFKKGEQREFLFKAKVLLNRSWKELSLILGLSERTITDWKAENSTIPLSAVTLLCEEAGINPPNFQTKNRFWYTKIGGKLGGAAVLKKYGRIGGDPNLRKEKWKIWWEKEGKFRDFKILRPFTFNKPKKSAKFAEFIGIMLGDGGMSKNQICITLHHTDDYEFAKYVIMLENNLFGIVPSLYHDPKYSVNNIVISRSGLVKYLNSLGLPIGNKIKQNIDMPEWIKKNPKFSVACLRGLVDTDGCIFTHKYKVNNKNYAYKKLSFTSYSRPLRCTVYKLLKKLGLKPLISQNKDVRLESQYDLRRYFQLIGSNNPKHLNKYFKKI</sequence>
<proteinExistence type="predicted"/>
<accession>A0A0G0ZAV5</accession>
<dbReference type="PRINTS" id="PR00379">
    <property type="entry name" value="INTEIN"/>
</dbReference>
<gene>
    <name evidence="2" type="ORF">UV11_C0040G0007</name>
</gene>
<dbReference type="InterPro" id="IPR027434">
    <property type="entry name" value="Homing_endonucl"/>
</dbReference>
<dbReference type="Pfam" id="PF14528">
    <property type="entry name" value="LAGLIDADG_3"/>
    <property type="match status" value="1"/>
</dbReference>
<protein>
    <recommendedName>
        <fullName evidence="1">DOD-type homing endonuclease domain-containing protein</fullName>
    </recommendedName>
</protein>
<evidence type="ECO:0000313" key="2">
    <source>
        <dbReference type="EMBL" id="KKS45779.1"/>
    </source>
</evidence>
<dbReference type="InterPro" id="IPR004042">
    <property type="entry name" value="Intein_endonuc_central"/>
</dbReference>
<dbReference type="SUPFAM" id="SSF55608">
    <property type="entry name" value="Homing endonucleases"/>
    <property type="match status" value="2"/>
</dbReference>
<dbReference type="Proteomes" id="UP000034036">
    <property type="component" value="Unassembled WGS sequence"/>
</dbReference>
<dbReference type="PROSITE" id="PS50819">
    <property type="entry name" value="INTEIN_ENDONUCLEASE"/>
    <property type="match status" value="1"/>
</dbReference>
<name>A0A0G0ZAV5_9BACT</name>